<accession>A0A7W7IML6</accession>
<dbReference type="RefSeq" id="WP_184266964.1">
    <property type="nucleotide sequence ID" value="NZ_JACHKY010000001.1"/>
</dbReference>
<sequence>MDYIYSTHKEPAWGWIGALLDARKAAAPVANPLAAKPAPRLRPRRAAA</sequence>
<evidence type="ECO:0000313" key="2">
    <source>
        <dbReference type="Proteomes" id="UP000539957"/>
    </source>
</evidence>
<keyword evidence="2" id="KW-1185">Reference proteome</keyword>
<protein>
    <submittedName>
        <fullName evidence="1">Uncharacterized protein</fullName>
    </submittedName>
</protein>
<dbReference type="AlphaFoldDB" id="A0A7W7IML6"/>
<dbReference type="EMBL" id="JACHKY010000001">
    <property type="protein sequence ID" value="MBB4796918.1"/>
    <property type="molecule type" value="Genomic_DNA"/>
</dbReference>
<proteinExistence type="predicted"/>
<dbReference type="Proteomes" id="UP000539957">
    <property type="component" value="Unassembled WGS sequence"/>
</dbReference>
<reference evidence="1 2" key="1">
    <citation type="submission" date="2020-08" db="EMBL/GenBank/DDBJ databases">
        <title>Functional genomics of gut bacteria from endangered species of beetles.</title>
        <authorList>
            <person name="Carlos-Shanley C."/>
        </authorList>
    </citation>
    <scope>NUCLEOTIDE SEQUENCE [LARGE SCALE GENOMIC DNA]</scope>
    <source>
        <strain evidence="1 2">S00123</strain>
    </source>
</reference>
<comment type="caution">
    <text evidence="1">The sequence shown here is derived from an EMBL/GenBank/DDBJ whole genome shotgun (WGS) entry which is preliminary data.</text>
</comment>
<evidence type="ECO:0000313" key="1">
    <source>
        <dbReference type="EMBL" id="MBB4796918.1"/>
    </source>
</evidence>
<gene>
    <name evidence="1" type="ORF">HNP32_000632</name>
</gene>
<name>A0A7W7IML6_9CAUL</name>
<organism evidence="1 2">
    <name type="scientific">Brevundimonas bullata</name>
    <dbReference type="NCBI Taxonomy" id="13160"/>
    <lineage>
        <taxon>Bacteria</taxon>
        <taxon>Pseudomonadati</taxon>
        <taxon>Pseudomonadota</taxon>
        <taxon>Alphaproteobacteria</taxon>
        <taxon>Caulobacterales</taxon>
        <taxon>Caulobacteraceae</taxon>
        <taxon>Brevundimonas</taxon>
    </lineage>
</organism>